<dbReference type="Proteomes" id="UP000295717">
    <property type="component" value="Unassembled WGS sequence"/>
</dbReference>
<evidence type="ECO:0000256" key="6">
    <source>
        <dbReference type="ARBA" id="ARBA00023136"/>
    </source>
</evidence>
<evidence type="ECO:0000256" key="5">
    <source>
        <dbReference type="ARBA" id="ARBA00022989"/>
    </source>
</evidence>
<evidence type="ECO:0000313" key="8">
    <source>
        <dbReference type="EMBL" id="TCT24208.1"/>
    </source>
</evidence>
<protein>
    <submittedName>
        <fullName evidence="8">Multicomponent Na+:H+ antiporter subunit E</fullName>
    </submittedName>
</protein>
<evidence type="ECO:0000256" key="3">
    <source>
        <dbReference type="ARBA" id="ARBA00022475"/>
    </source>
</evidence>
<dbReference type="GO" id="GO:0008324">
    <property type="term" value="F:monoatomic cation transmembrane transporter activity"/>
    <property type="evidence" value="ECO:0007669"/>
    <property type="project" value="InterPro"/>
</dbReference>
<gene>
    <name evidence="8" type="ORF">EDC35_101529</name>
</gene>
<dbReference type="PANTHER" id="PTHR34584:SF1">
    <property type="entry name" value="NA(+)_H(+) ANTIPORTER SUBUNIT E1"/>
    <property type="match status" value="1"/>
</dbReference>
<keyword evidence="6" id="KW-0472">Membrane</keyword>
<accession>A0A4R3N4V1</accession>
<feature type="region of interest" description="Disordered" evidence="7">
    <location>
        <begin position="1"/>
        <end position="28"/>
    </location>
</feature>
<evidence type="ECO:0000256" key="2">
    <source>
        <dbReference type="ARBA" id="ARBA00006228"/>
    </source>
</evidence>
<comment type="similarity">
    <text evidence="2">Belongs to the CPA3 antiporters (TC 2.A.63) subunit E family.</text>
</comment>
<evidence type="ECO:0000256" key="1">
    <source>
        <dbReference type="ARBA" id="ARBA00004651"/>
    </source>
</evidence>
<evidence type="ECO:0000256" key="7">
    <source>
        <dbReference type="SAM" id="MobiDB-lite"/>
    </source>
</evidence>
<dbReference type="AlphaFoldDB" id="A0A4R3N4V1"/>
<dbReference type="EMBL" id="SMAO01000001">
    <property type="protein sequence ID" value="TCT24208.1"/>
    <property type="molecule type" value="Genomic_DNA"/>
</dbReference>
<evidence type="ECO:0000313" key="9">
    <source>
        <dbReference type="Proteomes" id="UP000295717"/>
    </source>
</evidence>
<dbReference type="PANTHER" id="PTHR34584">
    <property type="entry name" value="NA(+)/H(+) ANTIPORTER SUBUNIT E1"/>
    <property type="match status" value="1"/>
</dbReference>
<keyword evidence="5" id="KW-1133">Transmembrane helix</keyword>
<reference evidence="8 9" key="1">
    <citation type="submission" date="2019-03" db="EMBL/GenBank/DDBJ databases">
        <title>Genomic Encyclopedia of Type Strains, Phase IV (KMG-IV): sequencing the most valuable type-strain genomes for metagenomic binning, comparative biology and taxonomic classification.</title>
        <authorList>
            <person name="Goeker M."/>
        </authorList>
    </citation>
    <scope>NUCLEOTIDE SEQUENCE [LARGE SCALE GENOMIC DNA]</scope>
    <source>
        <strain evidence="8 9">DSM 13587</strain>
    </source>
</reference>
<proteinExistence type="inferred from homology"/>
<keyword evidence="3" id="KW-1003">Cell membrane</keyword>
<dbReference type="InterPro" id="IPR002758">
    <property type="entry name" value="Cation_antiport_E"/>
</dbReference>
<sequence length="202" mass="21468">MERISTQNAVEMGPPLPPAPSPTLPRKGGGGDRLLPARFALARGIAFYGCWLLLADPRLPVTTELLADLAVGVPAAVAATWSSLHLLPPTVGRMRYGALARLIWRLLSQSVVSGVDVARRALSPRLSLQPGYLTYPTRLPPGPGRAVFGALTSLMPGTLPVGTDAAGRLIYHCLDVTQPVAESLAIDEMLLLRVLGEDDGHR</sequence>
<comment type="caution">
    <text evidence="8">The sequence shown here is derived from an EMBL/GenBank/DDBJ whole genome shotgun (WGS) entry which is preliminary data.</text>
</comment>
<comment type="subcellular location">
    <subcellularLocation>
        <location evidence="1">Cell membrane</location>
        <topology evidence="1">Multi-pass membrane protein</topology>
    </subcellularLocation>
</comment>
<dbReference type="GO" id="GO:0005886">
    <property type="term" value="C:plasma membrane"/>
    <property type="evidence" value="ECO:0007669"/>
    <property type="project" value="UniProtKB-SubCell"/>
</dbReference>
<keyword evidence="4" id="KW-0812">Transmembrane</keyword>
<feature type="compositionally biased region" description="Pro residues" evidence="7">
    <location>
        <begin position="14"/>
        <end position="23"/>
    </location>
</feature>
<name>A0A4R3N4V1_9GAMM</name>
<evidence type="ECO:0000256" key="4">
    <source>
        <dbReference type="ARBA" id="ARBA00022692"/>
    </source>
</evidence>
<organism evidence="8 9">
    <name type="scientific">Thiobaca trueperi</name>
    <dbReference type="NCBI Taxonomy" id="127458"/>
    <lineage>
        <taxon>Bacteria</taxon>
        <taxon>Pseudomonadati</taxon>
        <taxon>Pseudomonadota</taxon>
        <taxon>Gammaproteobacteria</taxon>
        <taxon>Chromatiales</taxon>
        <taxon>Chromatiaceae</taxon>
        <taxon>Thiobaca</taxon>
    </lineage>
</organism>
<dbReference type="Pfam" id="PF01899">
    <property type="entry name" value="MNHE"/>
    <property type="match status" value="1"/>
</dbReference>
<keyword evidence="9" id="KW-1185">Reference proteome</keyword>